<dbReference type="InterPro" id="IPR000515">
    <property type="entry name" value="MetI-like"/>
</dbReference>
<dbReference type="RefSeq" id="WP_130607547.1">
    <property type="nucleotide sequence ID" value="NZ_AP019400.1"/>
</dbReference>
<accession>A0A3T1D3S9</accession>
<dbReference type="Gene3D" id="1.10.3720.10">
    <property type="entry name" value="MetI-like"/>
    <property type="match status" value="1"/>
</dbReference>
<evidence type="ECO:0000256" key="3">
    <source>
        <dbReference type="ARBA" id="ARBA00022475"/>
    </source>
</evidence>
<feature type="transmembrane region" description="Helical" evidence="7">
    <location>
        <begin position="82"/>
        <end position="100"/>
    </location>
</feature>
<dbReference type="CDD" id="cd06261">
    <property type="entry name" value="TM_PBP2"/>
    <property type="match status" value="1"/>
</dbReference>
<keyword evidence="2 7" id="KW-0813">Transport</keyword>
<feature type="transmembrane region" description="Helical" evidence="7">
    <location>
        <begin position="226"/>
        <end position="247"/>
    </location>
</feature>
<dbReference type="PROSITE" id="PS50928">
    <property type="entry name" value="ABC_TM1"/>
    <property type="match status" value="1"/>
</dbReference>
<feature type="transmembrane region" description="Helical" evidence="7">
    <location>
        <begin position="259"/>
        <end position="279"/>
    </location>
</feature>
<reference evidence="9 10" key="1">
    <citation type="submission" date="2019-01" db="EMBL/GenBank/DDBJ databases">
        <title>Complete genome sequence of Cohnella hallensis HS21 isolated from Korean fir (Abies koreana) rhizospheric soil.</title>
        <authorList>
            <person name="Jiang L."/>
            <person name="Kang S.W."/>
            <person name="Kim S."/>
            <person name="Jung J."/>
            <person name="Kim C.Y."/>
            <person name="Kim D.H."/>
            <person name="Kim S.W."/>
            <person name="Lee J."/>
        </authorList>
    </citation>
    <scope>NUCLEOTIDE SEQUENCE [LARGE SCALE GENOMIC DNA]</scope>
    <source>
        <strain evidence="9 10">HS21</strain>
    </source>
</reference>
<feature type="transmembrane region" description="Helical" evidence="7">
    <location>
        <begin position="112"/>
        <end position="132"/>
    </location>
</feature>
<protein>
    <submittedName>
        <fullName evidence="9">Putative ABC transporter permease protein YtcP</fullName>
    </submittedName>
</protein>
<keyword evidence="3" id="KW-1003">Cell membrane</keyword>
<dbReference type="GO" id="GO:0005886">
    <property type="term" value="C:plasma membrane"/>
    <property type="evidence" value="ECO:0007669"/>
    <property type="project" value="UniProtKB-SubCell"/>
</dbReference>
<dbReference type="SUPFAM" id="SSF161098">
    <property type="entry name" value="MetI-like"/>
    <property type="match status" value="1"/>
</dbReference>
<keyword evidence="6 7" id="KW-0472">Membrane</keyword>
<gene>
    <name evidence="9" type="primary">ytcP_3</name>
    <name evidence="9" type="ORF">KCTCHS21_21710</name>
</gene>
<dbReference type="Proteomes" id="UP000289856">
    <property type="component" value="Chromosome"/>
</dbReference>
<feature type="transmembrane region" description="Helical" evidence="7">
    <location>
        <begin position="185"/>
        <end position="206"/>
    </location>
</feature>
<dbReference type="OrthoDB" id="9810086at2"/>
<dbReference type="GO" id="GO:0055085">
    <property type="term" value="P:transmembrane transport"/>
    <property type="evidence" value="ECO:0007669"/>
    <property type="project" value="InterPro"/>
</dbReference>
<feature type="transmembrane region" description="Helical" evidence="7">
    <location>
        <begin position="144"/>
        <end position="164"/>
    </location>
</feature>
<evidence type="ECO:0000256" key="2">
    <source>
        <dbReference type="ARBA" id="ARBA00022448"/>
    </source>
</evidence>
<evidence type="ECO:0000313" key="10">
    <source>
        <dbReference type="Proteomes" id="UP000289856"/>
    </source>
</evidence>
<keyword evidence="10" id="KW-1185">Reference proteome</keyword>
<dbReference type="InterPro" id="IPR035906">
    <property type="entry name" value="MetI-like_sf"/>
</dbReference>
<keyword evidence="5 7" id="KW-1133">Transmembrane helix</keyword>
<comment type="subcellular location">
    <subcellularLocation>
        <location evidence="1 7">Cell membrane</location>
        <topology evidence="1 7">Multi-pass membrane protein</topology>
    </subcellularLocation>
</comment>
<evidence type="ECO:0000256" key="1">
    <source>
        <dbReference type="ARBA" id="ARBA00004651"/>
    </source>
</evidence>
<proteinExistence type="inferred from homology"/>
<dbReference type="AlphaFoldDB" id="A0A3T1D3S9"/>
<evidence type="ECO:0000259" key="8">
    <source>
        <dbReference type="PROSITE" id="PS50928"/>
    </source>
</evidence>
<keyword evidence="4 7" id="KW-0812">Transmembrane</keyword>
<dbReference type="PANTHER" id="PTHR43744:SF9">
    <property type="entry name" value="POLYGALACTURONAN_RHAMNOGALACTURONAN TRANSPORT SYSTEM PERMEASE PROTEIN YTCP"/>
    <property type="match status" value="1"/>
</dbReference>
<evidence type="ECO:0000256" key="4">
    <source>
        <dbReference type="ARBA" id="ARBA00022692"/>
    </source>
</evidence>
<evidence type="ECO:0000256" key="7">
    <source>
        <dbReference type="RuleBase" id="RU363032"/>
    </source>
</evidence>
<dbReference type="EMBL" id="AP019400">
    <property type="protein sequence ID" value="BBI32772.1"/>
    <property type="molecule type" value="Genomic_DNA"/>
</dbReference>
<feature type="domain" description="ABC transmembrane type-1" evidence="8">
    <location>
        <begin position="75"/>
        <end position="279"/>
    </location>
</feature>
<evidence type="ECO:0000256" key="5">
    <source>
        <dbReference type="ARBA" id="ARBA00022989"/>
    </source>
</evidence>
<dbReference type="PANTHER" id="PTHR43744">
    <property type="entry name" value="ABC TRANSPORTER PERMEASE PROTEIN MG189-RELATED-RELATED"/>
    <property type="match status" value="1"/>
</dbReference>
<dbReference type="Pfam" id="PF00528">
    <property type="entry name" value="BPD_transp_1"/>
    <property type="match status" value="1"/>
</dbReference>
<organism evidence="9 10">
    <name type="scientific">Cohnella abietis</name>
    <dbReference type="NCBI Taxonomy" id="2507935"/>
    <lineage>
        <taxon>Bacteria</taxon>
        <taxon>Bacillati</taxon>
        <taxon>Bacillota</taxon>
        <taxon>Bacilli</taxon>
        <taxon>Bacillales</taxon>
        <taxon>Paenibacillaceae</taxon>
        <taxon>Cohnella</taxon>
    </lineage>
</organism>
<evidence type="ECO:0000313" key="9">
    <source>
        <dbReference type="EMBL" id="BBI32772.1"/>
    </source>
</evidence>
<name>A0A3T1D3S9_9BACL</name>
<evidence type="ECO:0000256" key="6">
    <source>
        <dbReference type="ARBA" id="ARBA00023136"/>
    </source>
</evidence>
<comment type="similarity">
    <text evidence="7">Belongs to the binding-protein-dependent transport system permease family.</text>
</comment>
<dbReference type="KEGG" id="cohn:KCTCHS21_21710"/>
<sequence>MDVGHSTGRKLFLIANNVFLLLLALSCLLPFIHILAVSFSSPAASTAGEVKLWPVEFTWKAYEYVIAKKEYLQSLSVSFKRVVLGTAINMLLTVLTAYPLSKTIRAFPMRTVFAWFFVFTILFGGGLIPWYIVVKYTGLMNSLWALVVPGAVQVYSIIILLNFFRQLPRELEESAFLDGAGHMSVLLRIYIPLSGPALATLLLFSIVDHWNAWFDGLILMNSPAKYPLQSYMQTIVVNMSSLFLNTTNSEMLKEINDRTVKAAQILVGALPVLLAYPFLQRHFIKGIVLGSVKE</sequence>